<keyword evidence="2 3" id="KW-0238">DNA-binding</keyword>
<dbReference type="GO" id="GO:0000976">
    <property type="term" value="F:transcription cis-regulatory region binding"/>
    <property type="evidence" value="ECO:0007669"/>
    <property type="project" value="TreeGrafter"/>
</dbReference>
<evidence type="ECO:0000256" key="2">
    <source>
        <dbReference type="ARBA" id="ARBA00023125"/>
    </source>
</evidence>
<dbReference type="InterPro" id="IPR036271">
    <property type="entry name" value="Tet_transcr_reg_TetR-rel_C_sf"/>
</dbReference>
<accession>A0A9X1YYR3</accession>
<dbReference type="SUPFAM" id="SSF48498">
    <property type="entry name" value="Tetracyclin repressor-like, C-terminal domain"/>
    <property type="match status" value="1"/>
</dbReference>
<dbReference type="Pfam" id="PF00440">
    <property type="entry name" value="TetR_N"/>
    <property type="match status" value="1"/>
</dbReference>
<proteinExistence type="predicted"/>
<feature type="domain" description="HTH tetR-type" evidence="4">
    <location>
        <begin position="23"/>
        <end position="83"/>
    </location>
</feature>
<dbReference type="Pfam" id="PF17932">
    <property type="entry name" value="TetR_C_24"/>
    <property type="match status" value="1"/>
</dbReference>
<dbReference type="InterPro" id="IPR009057">
    <property type="entry name" value="Homeodomain-like_sf"/>
</dbReference>
<evidence type="ECO:0000313" key="6">
    <source>
        <dbReference type="Proteomes" id="UP001155059"/>
    </source>
</evidence>
<dbReference type="PANTHER" id="PTHR30055:SF183">
    <property type="entry name" value="NUCLEOID OCCLUSION FACTOR SLMA"/>
    <property type="match status" value="1"/>
</dbReference>
<feature type="DNA-binding region" description="H-T-H motif" evidence="3">
    <location>
        <begin position="46"/>
        <end position="65"/>
    </location>
</feature>
<comment type="caution">
    <text evidence="5">The sequence shown here is derived from an EMBL/GenBank/DDBJ whole genome shotgun (WGS) entry which is preliminary data.</text>
</comment>
<dbReference type="InterPro" id="IPR041490">
    <property type="entry name" value="KstR2_TetR_C"/>
</dbReference>
<dbReference type="Proteomes" id="UP001155059">
    <property type="component" value="Unassembled WGS sequence"/>
</dbReference>
<dbReference type="Gene3D" id="1.10.357.10">
    <property type="entry name" value="Tetracycline Repressor, domain 2"/>
    <property type="match status" value="1"/>
</dbReference>
<dbReference type="AlphaFoldDB" id="A0A9X1YYR3"/>
<dbReference type="PROSITE" id="PS50977">
    <property type="entry name" value="HTH_TETR_2"/>
    <property type="match status" value="1"/>
</dbReference>
<reference evidence="5 6" key="2">
    <citation type="journal article" date="2023" name="Plant Pathol.">
        <title>Dismantling and reorganizing Pseudomonas marginalis sensu#lato.</title>
        <authorList>
            <person name="Sawada H."/>
            <person name="Fujikawa T."/>
            <person name="Satou M."/>
        </authorList>
    </citation>
    <scope>NUCLEOTIDE SEQUENCE [LARGE SCALE GENOMIC DNA]</scope>
    <source>
        <strain evidence="5 6">MAFF 302030</strain>
    </source>
</reference>
<evidence type="ECO:0000313" key="5">
    <source>
        <dbReference type="EMBL" id="MCK9800081.1"/>
    </source>
</evidence>
<dbReference type="EMBL" id="JALQCW010000058">
    <property type="protein sequence ID" value="MCK9800081.1"/>
    <property type="molecule type" value="Genomic_DNA"/>
</dbReference>
<sequence length="207" mass="22897">MDEQKALQVVSELIANGQLTDPDSARGKLLQTAAHLFRNKGYERTTVRDLASAVGIQSGSIFHHFKSKDDILRAVMQETILYNTALMRADLAEAGSVRERVLALIRCELQSIMGGSGEAMAVLVYEWRSLSPEGQAAVLALRDIYEQIWLQVLGEAKDAGFIKGDVFITRRFLTGALSWTTTWFRPQGSLTLEQLADEALTLVLKQG</sequence>
<gene>
    <name evidence="5" type="ORF">M1B34_20875</name>
</gene>
<dbReference type="InterPro" id="IPR001647">
    <property type="entry name" value="HTH_TetR"/>
</dbReference>
<evidence type="ECO:0000259" key="4">
    <source>
        <dbReference type="PROSITE" id="PS50977"/>
    </source>
</evidence>
<dbReference type="PRINTS" id="PR00455">
    <property type="entry name" value="HTHTETR"/>
</dbReference>
<dbReference type="SUPFAM" id="SSF46689">
    <property type="entry name" value="Homeodomain-like"/>
    <property type="match status" value="1"/>
</dbReference>
<name>A0A9X1YYR3_9PSED</name>
<dbReference type="PANTHER" id="PTHR30055">
    <property type="entry name" value="HTH-TYPE TRANSCRIPTIONAL REGULATOR RUTR"/>
    <property type="match status" value="1"/>
</dbReference>
<organism evidence="5 6">
    <name type="scientific">Pseudomonas morbosilactucae</name>
    <dbReference type="NCBI Taxonomy" id="2938197"/>
    <lineage>
        <taxon>Bacteria</taxon>
        <taxon>Pseudomonadati</taxon>
        <taxon>Pseudomonadota</taxon>
        <taxon>Gammaproteobacteria</taxon>
        <taxon>Pseudomonadales</taxon>
        <taxon>Pseudomonadaceae</taxon>
        <taxon>Pseudomonas</taxon>
    </lineage>
</organism>
<evidence type="ECO:0000256" key="3">
    <source>
        <dbReference type="PROSITE-ProRule" id="PRU00335"/>
    </source>
</evidence>
<protein>
    <submittedName>
        <fullName evidence="5">TetR/AcrR family transcriptional regulator</fullName>
    </submittedName>
</protein>
<dbReference type="PROSITE" id="PS01081">
    <property type="entry name" value="HTH_TETR_1"/>
    <property type="match status" value="1"/>
</dbReference>
<keyword evidence="1" id="KW-0175">Coiled coil</keyword>
<reference evidence="5 6" key="1">
    <citation type="journal article" date="2022" name="Int. J. Syst. Evol. Microbiol.">
        <title>Pseudomonas aegrilactucae sp. nov. and Pseudomonas morbosilactucae sp. nov., pathogens causing bacterial rot of lettuce in Japan.</title>
        <authorList>
            <person name="Sawada H."/>
            <person name="Fujikawa T."/>
            <person name="Satou M."/>
        </authorList>
    </citation>
    <scope>NUCLEOTIDE SEQUENCE [LARGE SCALE GENOMIC DNA]</scope>
    <source>
        <strain evidence="5 6">MAFF 302030</strain>
    </source>
</reference>
<dbReference type="InterPro" id="IPR050109">
    <property type="entry name" value="HTH-type_TetR-like_transc_reg"/>
</dbReference>
<dbReference type="GO" id="GO:0003700">
    <property type="term" value="F:DNA-binding transcription factor activity"/>
    <property type="evidence" value="ECO:0007669"/>
    <property type="project" value="TreeGrafter"/>
</dbReference>
<dbReference type="InterPro" id="IPR023772">
    <property type="entry name" value="DNA-bd_HTH_TetR-type_CS"/>
</dbReference>
<evidence type="ECO:0000256" key="1">
    <source>
        <dbReference type="ARBA" id="ARBA00023054"/>
    </source>
</evidence>
<dbReference type="RefSeq" id="WP_268266126.1">
    <property type="nucleotide sequence ID" value="NZ_JALQCW010000058.1"/>
</dbReference>